<reference evidence="1 2" key="1">
    <citation type="submission" date="2024-10" db="EMBL/GenBank/DDBJ databases">
        <title>The Natural Products Discovery Center: Release of the First 8490 Sequenced Strains for Exploring Actinobacteria Biosynthetic Diversity.</title>
        <authorList>
            <person name="Kalkreuter E."/>
            <person name="Kautsar S.A."/>
            <person name="Yang D."/>
            <person name="Bader C.D."/>
            <person name="Teijaro C.N."/>
            <person name="Fluegel L."/>
            <person name="Davis C.M."/>
            <person name="Simpson J.R."/>
            <person name="Lauterbach L."/>
            <person name="Steele A.D."/>
            <person name="Gui C."/>
            <person name="Meng S."/>
            <person name="Li G."/>
            <person name="Viehrig K."/>
            <person name="Ye F."/>
            <person name="Su P."/>
            <person name="Kiefer A.F."/>
            <person name="Nichols A."/>
            <person name="Cepeda A.J."/>
            <person name="Yan W."/>
            <person name="Fan B."/>
            <person name="Jiang Y."/>
            <person name="Adhikari A."/>
            <person name="Zheng C.-J."/>
            <person name="Schuster L."/>
            <person name="Cowan T.M."/>
            <person name="Smanski M.J."/>
            <person name="Chevrette M.G."/>
            <person name="De Carvalho L.P.S."/>
            <person name="Shen B."/>
        </authorList>
    </citation>
    <scope>NUCLEOTIDE SEQUENCE [LARGE SCALE GENOMIC DNA]</scope>
    <source>
        <strain evidence="1 2">NPDC001867</strain>
    </source>
</reference>
<gene>
    <name evidence="1" type="ORF">ACFYY5_04565</name>
</gene>
<evidence type="ECO:0000313" key="2">
    <source>
        <dbReference type="Proteomes" id="UP001602089"/>
    </source>
</evidence>
<protein>
    <recommendedName>
        <fullName evidence="3">MOSC domain-containing protein</fullName>
    </recommendedName>
</protein>
<comment type="caution">
    <text evidence="1">The sequence shown here is derived from an EMBL/GenBank/DDBJ whole genome shotgun (WGS) entry which is preliminary data.</text>
</comment>
<dbReference type="EMBL" id="JBIATK010000001">
    <property type="protein sequence ID" value="MFF4022098.1"/>
    <property type="molecule type" value="Genomic_DNA"/>
</dbReference>
<name>A0ABW6T9Q1_9NOCA</name>
<dbReference type="RefSeq" id="WP_167356770.1">
    <property type="nucleotide sequence ID" value="NZ_JADLPS010000002.1"/>
</dbReference>
<dbReference type="Proteomes" id="UP001602089">
    <property type="component" value="Unassembled WGS sequence"/>
</dbReference>
<proteinExistence type="predicted"/>
<organism evidence="1 2">
    <name type="scientific">Nocardia elegans</name>
    <dbReference type="NCBI Taxonomy" id="300029"/>
    <lineage>
        <taxon>Bacteria</taxon>
        <taxon>Bacillati</taxon>
        <taxon>Actinomycetota</taxon>
        <taxon>Actinomycetes</taxon>
        <taxon>Mycobacteriales</taxon>
        <taxon>Nocardiaceae</taxon>
        <taxon>Nocardia</taxon>
    </lineage>
</organism>
<evidence type="ECO:0008006" key="3">
    <source>
        <dbReference type="Google" id="ProtNLM"/>
    </source>
</evidence>
<accession>A0ABW6T9Q1</accession>
<sequence>MAGFDDQFDVSASRSVLVRGGESVVGRRLSDPVRLQKHRQLRGVVDRDSATHAASIVGQLVEGTDESPDFRVRISQCSGGPFAGREVEAFTYGHLLVGPDDAEFRIGQAMDFRVVDTPAPNCPNILHHAGIRYGMPLRGGLVPEVRIRMEGLAFDRQFAVRSQIR</sequence>
<evidence type="ECO:0000313" key="1">
    <source>
        <dbReference type="EMBL" id="MFF4022098.1"/>
    </source>
</evidence>
<keyword evidence="2" id="KW-1185">Reference proteome</keyword>